<evidence type="ECO:0000313" key="2">
    <source>
        <dbReference type="EMBL" id="CAA9252231.1"/>
    </source>
</evidence>
<feature type="non-terminal residue" evidence="2">
    <location>
        <position position="1"/>
    </location>
</feature>
<proteinExistence type="predicted"/>
<gene>
    <name evidence="2" type="ORF">AVDCRST_MAG93-1812</name>
</gene>
<sequence>ERLRRRRPGAQPRRVRRPERAVVAAGRGRQAVHPPGERGQGALPNELGPVPGAQPRRGGGPRPDPAADRSGRGHEGRKGRGAQTARRSAV</sequence>
<name>A0A6J4IJW8_9CHLR</name>
<feature type="region of interest" description="Disordered" evidence="1">
    <location>
        <begin position="1"/>
        <end position="90"/>
    </location>
</feature>
<feature type="compositionally biased region" description="Low complexity" evidence="1">
    <location>
        <begin position="21"/>
        <end position="32"/>
    </location>
</feature>
<feature type="compositionally biased region" description="Basic and acidic residues" evidence="1">
    <location>
        <begin position="65"/>
        <end position="78"/>
    </location>
</feature>
<feature type="compositionally biased region" description="Basic residues" evidence="1">
    <location>
        <begin position="1"/>
        <end position="17"/>
    </location>
</feature>
<dbReference type="EMBL" id="CADCTR010000614">
    <property type="protein sequence ID" value="CAA9252231.1"/>
    <property type="molecule type" value="Genomic_DNA"/>
</dbReference>
<evidence type="ECO:0000256" key="1">
    <source>
        <dbReference type="SAM" id="MobiDB-lite"/>
    </source>
</evidence>
<organism evidence="2">
    <name type="scientific">uncultured Chloroflexia bacterium</name>
    <dbReference type="NCBI Taxonomy" id="1672391"/>
    <lineage>
        <taxon>Bacteria</taxon>
        <taxon>Bacillati</taxon>
        <taxon>Chloroflexota</taxon>
        <taxon>Chloroflexia</taxon>
        <taxon>environmental samples</taxon>
    </lineage>
</organism>
<protein>
    <submittedName>
        <fullName evidence="2">Uncharacterized protein</fullName>
    </submittedName>
</protein>
<feature type="non-terminal residue" evidence="2">
    <location>
        <position position="90"/>
    </location>
</feature>
<accession>A0A6J4IJW8</accession>
<reference evidence="2" key="1">
    <citation type="submission" date="2020-02" db="EMBL/GenBank/DDBJ databases">
        <authorList>
            <person name="Meier V. D."/>
        </authorList>
    </citation>
    <scope>NUCLEOTIDE SEQUENCE</scope>
    <source>
        <strain evidence="2">AVDCRST_MAG93</strain>
    </source>
</reference>
<dbReference type="AlphaFoldDB" id="A0A6J4IJW8"/>